<dbReference type="Proteomes" id="UP001218218">
    <property type="component" value="Unassembled WGS sequence"/>
</dbReference>
<feature type="compositionally biased region" description="Polar residues" evidence="1">
    <location>
        <begin position="294"/>
        <end position="309"/>
    </location>
</feature>
<feature type="region of interest" description="Disordered" evidence="1">
    <location>
        <begin position="176"/>
        <end position="217"/>
    </location>
</feature>
<gene>
    <name evidence="2" type="ORF">DFH08DRAFT_949197</name>
</gene>
<dbReference type="EMBL" id="JARIHO010000002">
    <property type="protein sequence ID" value="KAJ7367219.1"/>
    <property type="molecule type" value="Genomic_DNA"/>
</dbReference>
<comment type="caution">
    <text evidence="2">The sequence shown here is derived from an EMBL/GenBank/DDBJ whole genome shotgun (WGS) entry which is preliminary data.</text>
</comment>
<evidence type="ECO:0008006" key="4">
    <source>
        <dbReference type="Google" id="ProtNLM"/>
    </source>
</evidence>
<feature type="region of interest" description="Disordered" evidence="1">
    <location>
        <begin position="282"/>
        <end position="314"/>
    </location>
</feature>
<name>A0AAD7F3S1_9AGAR</name>
<keyword evidence="3" id="KW-1185">Reference proteome</keyword>
<evidence type="ECO:0000313" key="2">
    <source>
        <dbReference type="EMBL" id="KAJ7367219.1"/>
    </source>
</evidence>
<accession>A0AAD7F3S1</accession>
<feature type="region of interest" description="Disordered" evidence="1">
    <location>
        <begin position="72"/>
        <end position="155"/>
    </location>
</feature>
<organism evidence="2 3">
    <name type="scientific">Mycena albidolilacea</name>
    <dbReference type="NCBI Taxonomy" id="1033008"/>
    <lineage>
        <taxon>Eukaryota</taxon>
        <taxon>Fungi</taxon>
        <taxon>Dikarya</taxon>
        <taxon>Basidiomycota</taxon>
        <taxon>Agaricomycotina</taxon>
        <taxon>Agaricomycetes</taxon>
        <taxon>Agaricomycetidae</taxon>
        <taxon>Agaricales</taxon>
        <taxon>Marasmiineae</taxon>
        <taxon>Mycenaceae</taxon>
        <taxon>Mycena</taxon>
    </lineage>
</organism>
<feature type="compositionally biased region" description="Low complexity" evidence="1">
    <location>
        <begin position="187"/>
        <end position="199"/>
    </location>
</feature>
<feature type="compositionally biased region" description="Basic residues" evidence="1">
    <location>
        <begin position="83"/>
        <end position="92"/>
    </location>
</feature>
<protein>
    <recommendedName>
        <fullName evidence="4">Homeobox domain-containing protein</fullName>
    </recommendedName>
</protein>
<reference evidence="2" key="1">
    <citation type="submission" date="2023-03" db="EMBL/GenBank/DDBJ databases">
        <title>Massive genome expansion in bonnet fungi (Mycena s.s.) driven by repeated elements and novel gene families across ecological guilds.</title>
        <authorList>
            <consortium name="Lawrence Berkeley National Laboratory"/>
            <person name="Harder C.B."/>
            <person name="Miyauchi S."/>
            <person name="Viragh M."/>
            <person name="Kuo A."/>
            <person name="Thoen E."/>
            <person name="Andreopoulos B."/>
            <person name="Lu D."/>
            <person name="Skrede I."/>
            <person name="Drula E."/>
            <person name="Henrissat B."/>
            <person name="Morin E."/>
            <person name="Kohler A."/>
            <person name="Barry K."/>
            <person name="LaButti K."/>
            <person name="Morin E."/>
            <person name="Salamov A."/>
            <person name="Lipzen A."/>
            <person name="Mereny Z."/>
            <person name="Hegedus B."/>
            <person name="Baldrian P."/>
            <person name="Stursova M."/>
            <person name="Weitz H."/>
            <person name="Taylor A."/>
            <person name="Grigoriev I.V."/>
            <person name="Nagy L.G."/>
            <person name="Martin F."/>
            <person name="Kauserud H."/>
        </authorList>
    </citation>
    <scope>NUCLEOTIDE SEQUENCE</scope>
    <source>
        <strain evidence="2">CBHHK002</strain>
    </source>
</reference>
<evidence type="ECO:0000313" key="3">
    <source>
        <dbReference type="Proteomes" id="UP001218218"/>
    </source>
</evidence>
<feature type="compositionally biased region" description="Polar residues" evidence="1">
    <location>
        <begin position="136"/>
        <end position="151"/>
    </location>
</feature>
<sequence length="461" mass="49530">MSANVKRKQPVRASKLQLQTLQAAFVPDQNLSAEEVKRLSDDTGLHVHLAYTPSPALTVLQHLRMDQIVREAISEPENDPPAQKKKRGHVARVPKIEESTLELPPGSIADNLPPADDSYIPPRSEDFAPSIPPLAQPTTSFSSTSAQNNSRPPLVSYAAPGSHAYYYGSGAPGSNFSSFQLRPPPHQQQSSASQSQQSAYPSFGPLLLPPPLWQSPQNVDPALQRIPEQAPANVTSRTPASSNPTAYNRTVPLLVPSVGGAPAFYVNPAASPFTSTVARPSLFSGNQLPPPHATASTEPSPFCPSNKSTPVPGLQPPFDPSYSNDSFKHTHSPITPSHLRSYIPNLEDNNENNDPQSAGAAISNDDHFLFNSMLNLTPGSPVKRTAAASVPAGDDNVFDVEKAPLKHLSVLQGDNGAVCADMTLDEMYERLLDDDLATSDPFQAAMGLVFMSRTGLDWEDC</sequence>
<proteinExistence type="predicted"/>
<dbReference type="AlphaFoldDB" id="A0AAD7F3S1"/>
<evidence type="ECO:0000256" key="1">
    <source>
        <dbReference type="SAM" id="MobiDB-lite"/>
    </source>
</evidence>